<accession>S6AGJ3</accession>
<feature type="chain" id="PRO_5004536110" evidence="2">
    <location>
        <begin position="20"/>
        <end position="249"/>
    </location>
</feature>
<dbReference type="EMBL" id="AP013066">
    <property type="protein sequence ID" value="BAN35136.1"/>
    <property type="molecule type" value="Genomic_DNA"/>
</dbReference>
<dbReference type="RefSeq" id="WP_009205910.1">
    <property type="nucleotide sequence ID" value="NC_022357.1"/>
</dbReference>
<gene>
    <name evidence="3" type="ORF">SCD_n01309</name>
</gene>
<sequence>MKKLILATALTLAFGSAQSATLVAGNNYTLNVNTGTSCFTFGNCTAVPTSAFVDNNGDAMTLGIGSSVAGDGKAGFMNISTTSDGMGGVNFTVSSYNMDSYLGTAGGVFSTRAVNTAGMGGNIDWQGNMSFNLNGRTGIAQFFTGSIGEQLWNVGATFTSGSQTNAVGTLTGSALSMGGNVKAVSASNVGAPWLFFAGTPYTEVFDMQIVGGPIVQGVAPSAVPVPAAAWLLGSGLLGLVGVARRRKVA</sequence>
<keyword evidence="1" id="KW-0812">Transmembrane</keyword>
<reference evidence="3 4" key="1">
    <citation type="journal article" date="2012" name="Appl. Environ. Microbiol.">
        <title>Draft genome sequence of a psychrotolerant sulfur-oxidizing bacterium, Sulfuricella denitrificans skB26, and proteomic insights into cold adaptation.</title>
        <authorList>
            <person name="Watanabe T."/>
            <person name="Kojima H."/>
            <person name="Fukui M."/>
        </authorList>
    </citation>
    <scope>NUCLEOTIDE SEQUENCE [LARGE SCALE GENOMIC DNA]</scope>
    <source>
        <strain evidence="4">skB26</strain>
    </source>
</reference>
<dbReference type="KEGG" id="sdr:SCD_n01309"/>
<dbReference type="InterPro" id="IPR022472">
    <property type="entry name" value="VPLPA-CTERM"/>
</dbReference>
<keyword evidence="1" id="KW-0472">Membrane</keyword>
<keyword evidence="2" id="KW-0732">Signal</keyword>
<proteinExistence type="predicted"/>
<dbReference type="AlphaFoldDB" id="S6AGJ3"/>
<dbReference type="Proteomes" id="UP000015559">
    <property type="component" value="Chromosome"/>
</dbReference>
<evidence type="ECO:0000256" key="1">
    <source>
        <dbReference type="SAM" id="Phobius"/>
    </source>
</evidence>
<evidence type="ECO:0000313" key="4">
    <source>
        <dbReference type="Proteomes" id="UP000015559"/>
    </source>
</evidence>
<keyword evidence="1" id="KW-1133">Transmembrane helix</keyword>
<evidence type="ECO:0000256" key="2">
    <source>
        <dbReference type="SAM" id="SignalP"/>
    </source>
</evidence>
<keyword evidence="4" id="KW-1185">Reference proteome</keyword>
<organism evidence="3 4">
    <name type="scientific">Sulfuricella denitrificans (strain DSM 22764 / NBRC 105220 / skB26)</name>
    <dbReference type="NCBI Taxonomy" id="1163617"/>
    <lineage>
        <taxon>Bacteria</taxon>
        <taxon>Pseudomonadati</taxon>
        <taxon>Pseudomonadota</taxon>
        <taxon>Betaproteobacteria</taxon>
        <taxon>Nitrosomonadales</taxon>
        <taxon>Sulfuricellaceae</taxon>
        <taxon>Sulfuricella</taxon>
    </lineage>
</organism>
<evidence type="ECO:0000313" key="3">
    <source>
        <dbReference type="EMBL" id="BAN35136.1"/>
    </source>
</evidence>
<dbReference type="HOGENOM" id="CLU_1115309_0_0_4"/>
<feature type="transmembrane region" description="Helical" evidence="1">
    <location>
        <begin position="223"/>
        <end position="243"/>
    </location>
</feature>
<feature type="signal peptide" evidence="2">
    <location>
        <begin position="1"/>
        <end position="19"/>
    </location>
</feature>
<name>S6AGJ3_SULDS</name>
<protein>
    <submittedName>
        <fullName evidence="3">Uncharacterized protein</fullName>
    </submittedName>
</protein>
<dbReference type="NCBIfam" id="TIGR03370">
    <property type="entry name" value="VPLPA-CTERM"/>
    <property type="match status" value="1"/>
</dbReference>